<gene>
    <name evidence="1" type="ORF">GUK36_18705</name>
</gene>
<accession>A0A444IH03</accession>
<dbReference type="AlphaFoldDB" id="A0A444IH03"/>
<organism evidence="1 2">
    <name type="scientific">Rhizobium leguminosarum</name>
    <dbReference type="NCBI Taxonomy" id="384"/>
    <lineage>
        <taxon>Bacteria</taxon>
        <taxon>Pseudomonadati</taxon>
        <taxon>Pseudomonadota</taxon>
        <taxon>Alphaproteobacteria</taxon>
        <taxon>Hyphomicrobiales</taxon>
        <taxon>Rhizobiaceae</taxon>
        <taxon>Rhizobium/Agrobacterium group</taxon>
        <taxon>Rhizobium</taxon>
    </lineage>
</organism>
<name>A0A444IH03_RHILE</name>
<evidence type="ECO:0000313" key="1">
    <source>
        <dbReference type="EMBL" id="NEK51463.1"/>
    </source>
</evidence>
<proteinExistence type="predicted"/>
<dbReference type="Proteomes" id="UP000471409">
    <property type="component" value="Unassembled WGS sequence"/>
</dbReference>
<evidence type="ECO:0000313" key="2">
    <source>
        <dbReference type="Proteomes" id="UP000471409"/>
    </source>
</evidence>
<dbReference type="EMBL" id="WXXP01000008">
    <property type="protein sequence ID" value="NEK51463.1"/>
    <property type="molecule type" value="Genomic_DNA"/>
</dbReference>
<comment type="caution">
    <text evidence="1">The sequence shown here is derived from an EMBL/GenBank/DDBJ whole genome shotgun (WGS) entry which is preliminary data.</text>
</comment>
<sequence>MYPDRSRTLPDPPLIWRKDRGSEQEGMTYTEVYESLIEVGKPRDVSGGKSTITRVAMRCPRLEWTTMTPISRSFSEGFMLENEWPSLAWLPSARLFAAVV</sequence>
<reference evidence="1 2" key="1">
    <citation type="submission" date="2020-01" db="EMBL/GenBank/DDBJ databases">
        <title>Rhizobium genotypes associated with high levels of biological nitrogen fixation by grain legumes in a temperate-maritime cropping system.</title>
        <authorList>
            <person name="Maluk M."/>
            <person name="Francesc Ferrando Molina F."/>
            <person name="Lopez Del Egido L."/>
            <person name="Lafos M."/>
            <person name="Langarica-Fuentes A."/>
            <person name="Gebre Yohannes G."/>
            <person name="Young M.W."/>
            <person name="Martin P."/>
            <person name="Gantlett R."/>
            <person name="Kenicer G."/>
            <person name="Hawes C."/>
            <person name="Begg G.S."/>
            <person name="Quilliam R.S."/>
            <person name="Squire G.R."/>
            <person name="Poole P.S."/>
            <person name="Young P.W."/>
            <person name="Iannetta P.M."/>
            <person name="James E.K."/>
        </authorList>
    </citation>
    <scope>NUCLEOTIDE SEQUENCE [LARGE SCALE GENOMIC DNA]</scope>
    <source>
        <strain evidence="1 2">JHI944</strain>
    </source>
</reference>
<protein>
    <submittedName>
        <fullName evidence="1">Uncharacterized protein</fullName>
    </submittedName>
</protein>